<sequence>MGRYTFNSGTIEDATMIVRANGQQAAGSKTYAVDVQRDSGSERRHKPRFVTTQQRGSQQMAGYMNLLLTVLLVGCSLAWTGRLAWQVRSANNEYSMLKTKKATIETQLSKLRTEAKNQYAHLKKLQIAHPDLDVKCIDSLKGQKSKLMMLEAQKRTLEDHLKSQAEKNSALMSEFEALKQKQAAAA</sequence>
<organism evidence="4">
    <name type="scientific">Chlamydomonas leiostraca</name>
    <dbReference type="NCBI Taxonomy" id="1034604"/>
    <lineage>
        <taxon>Eukaryota</taxon>
        <taxon>Viridiplantae</taxon>
        <taxon>Chlorophyta</taxon>
        <taxon>core chlorophytes</taxon>
        <taxon>Chlorophyceae</taxon>
        <taxon>CS clade</taxon>
        <taxon>Chlamydomonadales</taxon>
        <taxon>Chlamydomonadaceae</taxon>
        <taxon>Chlamydomonas</taxon>
    </lineage>
</organism>
<evidence type="ECO:0000256" key="1">
    <source>
        <dbReference type="SAM" id="Coils"/>
    </source>
</evidence>
<keyword evidence="3" id="KW-0812">Transmembrane</keyword>
<evidence type="ECO:0000256" key="3">
    <source>
        <dbReference type="SAM" id="Phobius"/>
    </source>
</evidence>
<gene>
    <name evidence="4" type="ORF">CLEI1391_LOCUS21382</name>
</gene>
<reference evidence="4" key="1">
    <citation type="submission" date="2021-01" db="EMBL/GenBank/DDBJ databases">
        <authorList>
            <person name="Corre E."/>
            <person name="Pelletier E."/>
            <person name="Niang G."/>
            <person name="Scheremetjew M."/>
            <person name="Finn R."/>
            <person name="Kale V."/>
            <person name="Holt S."/>
            <person name="Cochrane G."/>
            <person name="Meng A."/>
            <person name="Brown T."/>
            <person name="Cohen L."/>
        </authorList>
    </citation>
    <scope>NUCLEOTIDE SEQUENCE</scope>
    <source>
        <strain evidence="4">SAG 11-49</strain>
    </source>
</reference>
<name>A0A7S0S6M7_9CHLO</name>
<proteinExistence type="predicted"/>
<accession>A0A7S0S6M7</accession>
<evidence type="ECO:0000256" key="2">
    <source>
        <dbReference type="SAM" id="MobiDB-lite"/>
    </source>
</evidence>
<feature type="transmembrane region" description="Helical" evidence="3">
    <location>
        <begin position="63"/>
        <end position="85"/>
    </location>
</feature>
<keyword evidence="1" id="KW-0175">Coiled coil</keyword>
<dbReference type="EMBL" id="HBFB01037990">
    <property type="protein sequence ID" value="CAD8697195.1"/>
    <property type="molecule type" value="Transcribed_RNA"/>
</dbReference>
<dbReference type="AlphaFoldDB" id="A0A7S0S6M7"/>
<keyword evidence="3" id="KW-0472">Membrane</keyword>
<keyword evidence="3" id="KW-1133">Transmembrane helix</keyword>
<feature type="coiled-coil region" evidence="1">
    <location>
        <begin position="140"/>
        <end position="181"/>
    </location>
</feature>
<protein>
    <submittedName>
        <fullName evidence="4">Uncharacterized protein</fullName>
    </submittedName>
</protein>
<evidence type="ECO:0000313" key="4">
    <source>
        <dbReference type="EMBL" id="CAD8697195.1"/>
    </source>
</evidence>
<feature type="region of interest" description="Disordered" evidence="2">
    <location>
        <begin position="29"/>
        <end position="54"/>
    </location>
</feature>